<organism evidence="1 2">
    <name type="scientific">Absidia repens</name>
    <dbReference type="NCBI Taxonomy" id="90262"/>
    <lineage>
        <taxon>Eukaryota</taxon>
        <taxon>Fungi</taxon>
        <taxon>Fungi incertae sedis</taxon>
        <taxon>Mucoromycota</taxon>
        <taxon>Mucoromycotina</taxon>
        <taxon>Mucoromycetes</taxon>
        <taxon>Mucorales</taxon>
        <taxon>Cunninghamellaceae</taxon>
        <taxon>Absidia</taxon>
    </lineage>
</organism>
<evidence type="ECO:0000313" key="1">
    <source>
        <dbReference type="EMBL" id="ORZ12716.1"/>
    </source>
</evidence>
<gene>
    <name evidence="1" type="ORF">BCR42DRAFT_305410</name>
</gene>
<sequence>ITVCLLYAATSIVAEMDYFSSPGPNSHYKSGDTISFVVEDMPDEDDQNVNANLYKADQSLVKTIQTWNSQNVDESGEEFPFQWLVDVTESGQYYVEIS</sequence>
<dbReference type="OrthoDB" id="2284890at2759"/>
<dbReference type="Proteomes" id="UP000193560">
    <property type="component" value="Unassembled WGS sequence"/>
</dbReference>
<keyword evidence="2" id="KW-1185">Reference proteome</keyword>
<dbReference type="AlphaFoldDB" id="A0A1X2IAB1"/>
<name>A0A1X2IAB1_9FUNG</name>
<proteinExistence type="predicted"/>
<protein>
    <recommendedName>
        <fullName evidence="3">Ser-Thr-rich glycosyl-phosphatidyl-inositol-anchored membrane family-domain-containing protein</fullName>
    </recommendedName>
</protein>
<comment type="caution">
    <text evidence="1">The sequence shown here is derived from an EMBL/GenBank/DDBJ whole genome shotgun (WGS) entry which is preliminary data.</text>
</comment>
<dbReference type="EMBL" id="MCGE01000018">
    <property type="protein sequence ID" value="ORZ12716.1"/>
    <property type="molecule type" value="Genomic_DNA"/>
</dbReference>
<feature type="non-terminal residue" evidence="1">
    <location>
        <position position="1"/>
    </location>
</feature>
<accession>A0A1X2IAB1</accession>
<dbReference type="STRING" id="90262.A0A1X2IAB1"/>
<reference evidence="1 2" key="1">
    <citation type="submission" date="2016-07" db="EMBL/GenBank/DDBJ databases">
        <title>Pervasive Adenine N6-methylation of Active Genes in Fungi.</title>
        <authorList>
            <consortium name="DOE Joint Genome Institute"/>
            <person name="Mondo S.J."/>
            <person name="Dannebaum R.O."/>
            <person name="Kuo R.C."/>
            <person name="Labutti K."/>
            <person name="Haridas S."/>
            <person name="Kuo A."/>
            <person name="Salamov A."/>
            <person name="Ahrendt S.R."/>
            <person name="Lipzen A."/>
            <person name="Sullivan W."/>
            <person name="Andreopoulos W.B."/>
            <person name="Clum A."/>
            <person name="Lindquist E."/>
            <person name="Daum C."/>
            <person name="Ramamoorthy G.K."/>
            <person name="Gryganskyi A."/>
            <person name="Culley D."/>
            <person name="Magnuson J.K."/>
            <person name="James T.Y."/>
            <person name="O'Malley M.A."/>
            <person name="Stajich J.E."/>
            <person name="Spatafora J.W."/>
            <person name="Visel A."/>
            <person name="Grigoriev I.V."/>
        </authorList>
    </citation>
    <scope>NUCLEOTIDE SEQUENCE [LARGE SCALE GENOMIC DNA]</scope>
    <source>
        <strain evidence="1 2">NRRL 1336</strain>
    </source>
</reference>
<feature type="non-terminal residue" evidence="1">
    <location>
        <position position="98"/>
    </location>
</feature>
<evidence type="ECO:0008006" key="3">
    <source>
        <dbReference type="Google" id="ProtNLM"/>
    </source>
</evidence>
<evidence type="ECO:0000313" key="2">
    <source>
        <dbReference type="Proteomes" id="UP000193560"/>
    </source>
</evidence>